<name>A0A2M8EKC8_UNCKA</name>
<dbReference type="EMBL" id="PFSK01000005">
    <property type="protein sequence ID" value="PJC23196.1"/>
    <property type="molecule type" value="Genomic_DNA"/>
</dbReference>
<protein>
    <recommendedName>
        <fullName evidence="1">Transposase IS200-like domain-containing protein</fullName>
    </recommendedName>
</protein>
<dbReference type="SMART" id="SM01321">
    <property type="entry name" value="Y1_Tnp"/>
    <property type="match status" value="1"/>
</dbReference>
<dbReference type="Proteomes" id="UP000228781">
    <property type="component" value="Unassembled WGS sequence"/>
</dbReference>
<evidence type="ECO:0000313" key="2">
    <source>
        <dbReference type="EMBL" id="PJC23196.1"/>
    </source>
</evidence>
<reference evidence="3" key="1">
    <citation type="submission" date="2017-09" db="EMBL/GenBank/DDBJ databases">
        <title>Depth-based differentiation of microbial function through sediment-hosted aquifers and enrichment of novel symbionts in the deep terrestrial subsurface.</title>
        <authorList>
            <person name="Probst A.J."/>
            <person name="Ladd B."/>
            <person name="Jarett J.K."/>
            <person name="Geller-Mcgrath D.E."/>
            <person name="Sieber C.M.K."/>
            <person name="Emerson J.B."/>
            <person name="Anantharaman K."/>
            <person name="Thomas B.C."/>
            <person name="Malmstrom R."/>
            <person name="Stieglmeier M."/>
            <person name="Klingl A."/>
            <person name="Woyke T."/>
            <person name="Ryan C.M."/>
            <person name="Banfield J.F."/>
        </authorList>
    </citation>
    <scope>NUCLEOTIDE SEQUENCE [LARGE SCALE GENOMIC DNA]</scope>
</reference>
<evidence type="ECO:0000259" key="1">
    <source>
        <dbReference type="SMART" id="SM01321"/>
    </source>
</evidence>
<proteinExistence type="predicted"/>
<gene>
    <name evidence="2" type="ORF">CO059_00230</name>
</gene>
<accession>A0A2M8EKC8</accession>
<dbReference type="GO" id="GO:0004803">
    <property type="term" value="F:transposase activity"/>
    <property type="evidence" value="ECO:0007669"/>
    <property type="project" value="InterPro"/>
</dbReference>
<sequence length="229" mass="26656">MPTKPRNFDPNFYHHTYNCGVEKRSVFLNEKDYQRFLDTIAYYLHDQTLSYAQFQDLNEEAKNAYRQLNPKGLATLRVKIVAYCLMPNHFHLLIKPAKEGGVTRFASDIANSYTRYFNIKNERVGNLFQGTFKTKEITNDASFLQVSRYIHLNPLISSQTNPDGRLKKLENYPYSSYAEWIAVRNPQLIDQEEVDTWVKRTGGAEKYRHFVEAKMSKDPALGIEALVLE</sequence>
<dbReference type="GO" id="GO:0006313">
    <property type="term" value="P:DNA transposition"/>
    <property type="evidence" value="ECO:0007669"/>
    <property type="project" value="InterPro"/>
</dbReference>
<evidence type="ECO:0000313" key="3">
    <source>
        <dbReference type="Proteomes" id="UP000228781"/>
    </source>
</evidence>
<dbReference type="Pfam" id="PF01797">
    <property type="entry name" value="Y1_Tnp"/>
    <property type="match status" value="1"/>
</dbReference>
<dbReference type="PANTHER" id="PTHR34322">
    <property type="entry name" value="TRANSPOSASE, Y1_TNP DOMAIN-CONTAINING"/>
    <property type="match status" value="1"/>
</dbReference>
<dbReference type="SUPFAM" id="SSF143422">
    <property type="entry name" value="Transposase IS200-like"/>
    <property type="match status" value="1"/>
</dbReference>
<dbReference type="PANTHER" id="PTHR34322:SF2">
    <property type="entry name" value="TRANSPOSASE IS200-LIKE DOMAIN-CONTAINING PROTEIN"/>
    <property type="match status" value="1"/>
</dbReference>
<dbReference type="AlphaFoldDB" id="A0A2M8EKC8"/>
<dbReference type="InterPro" id="IPR002686">
    <property type="entry name" value="Transposase_17"/>
</dbReference>
<feature type="domain" description="Transposase IS200-like" evidence="1">
    <location>
        <begin position="9"/>
        <end position="153"/>
    </location>
</feature>
<organism evidence="2 3">
    <name type="scientific">candidate division WWE3 bacterium CG_4_9_14_0_2_um_filter_48_10</name>
    <dbReference type="NCBI Taxonomy" id="1975078"/>
    <lineage>
        <taxon>Bacteria</taxon>
        <taxon>Katanobacteria</taxon>
    </lineage>
</organism>
<dbReference type="GO" id="GO:0003677">
    <property type="term" value="F:DNA binding"/>
    <property type="evidence" value="ECO:0007669"/>
    <property type="project" value="InterPro"/>
</dbReference>
<comment type="caution">
    <text evidence="2">The sequence shown here is derived from an EMBL/GenBank/DDBJ whole genome shotgun (WGS) entry which is preliminary data.</text>
</comment>
<dbReference type="InterPro" id="IPR036515">
    <property type="entry name" value="Transposase_17_sf"/>
</dbReference>
<dbReference type="Gene3D" id="3.30.70.1290">
    <property type="entry name" value="Transposase IS200-like"/>
    <property type="match status" value="1"/>
</dbReference>